<name>A0A495XDU1_9PSEU</name>
<dbReference type="InterPro" id="IPR035165">
    <property type="entry name" value="DUF5319"/>
</dbReference>
<dbReference type="EMBL" id="RBXR01000001">
    <property type="protein sequence ID" value="RKT72192.1"/>
    <property type="molecule type" value="Genomic_DNA"/>
</dbReference>
<evidence type="ECO:0000313" key="3">
    <source>
        <dbReference type="Proteomes" id="UP000272729"/>
    </source>
</evidence>
<evidence type="ECO:0000313" key="2">
    <source>
        <dbReference type="EMBL" id="RKT72192.1"/>
    </source>
</evidence>
<dbReference type="Pfam" id="PF17252">
    <property type="entry name" value="DUF5319"/>
    <property type="match status" value="1"/>
</dbReference>
<evidence type="ECO:0008006" key="4">
    <source>
        <dbReference type="Google" id="ProtNLM"/>
    </source>
</evidence>
<feature type="compositionally biased region" description="Basic and acidic residues" evidence="1">
    <location>
        <begin position="46"/>
        <end position="55"/>
    </location>
</feature>
<protein>
    <recommendedName>
        <fullName evidence="4">DUF5319 domain-containing protein</fullName>
    </recommendedName>
</protein>
<keyword evidence="3" id="KW-1185">Reference proteome</keyword>
<reference evidence="2 3" key="1">
    <citation type="submission" date="2018-10" db="EMBL/GenBank/DDBJ databases">
        <title>Sequencing the genomes of 1000 actinobacteria strains.</title>
        <authorList>
            <person name="Klenk H.-P."/>
        </authorList>
    </citation>
    <scope>NUCLEOTIDE SEQUENCE [LARGE SCALE GENOMIC DNA]</scope>
    <source>
        <strain evidence="2 3">DSM 43911</strain>
    </source>
</reference>
<proteinExistence type="predicted"/>
<gene>
    <name evidence="2" type="ORF">DFJ66_5500</name>
</gene>
<feature type="region of interest" description="Disordered" evidence="1">
    <location>
        <begin position="24"/>
        <end position="55"/>
    </location>
</feature>
<dbReference type="AlphaFoldDB" id="A0A495XDU1"/>
<dbReference type="Proteomes" id="UP000272729">
    <property type="component" value="Unassembled WGS sequence"/>
</dbReference>
<comment type="caution">
    <text evidence="2">The sequence shown here is derived from an EMBL/GenBank/DDBJ whole genome shotgun (WGS) entry which is preliminary data.</text>
</comment>
<organism evidence="2 3">
    <name type="scientific">Saccharothrix variisporea</name>
    <dbReference type="NCBI Taxonomy" id="543527"/>
    <lineage>
        <taxon>Bacteria</taxon>
        <taxon>Bacillati</taxon>
        <taxon>Actinomycetota</taxon>
        <taxon>Actinomycetes</taxon>
        <taxon>Pseudonocardiales</taxon>
        <taxon>Pseudonocardiaceae</taxon>
        <taxon>Saccharothrix</taxon>
    </lineage>
</organism>
<sequence length="149" mass="16226">MGSAHGIWTWSGVSPVPCGVVPHDALPPDPFAGDPEDPALSLGSPDEDHDHPPMDDVERAELIGDLSDLAVYQALLEHRGVRGIVVDCGECQEPHYHDWALLRSSLEQLLADGRMRPHEPAYDPDPSAYVSWEYCRGYADGVTATEGAR</sequence>
<dbReference type="OrthoDB" id="3476210at2"/>
<evidence type="ECO:0000256" key="1">
    <source>
        <dbReference type="SAM" id="MobiDB-lite"/>
    </source>
</evidence>
<dbReference type="RefSeq" id="WP_121225041.1">
    <property type="nucleotide sequence ID" value="NZ_JBIUBA010000017.1"/>
</dbReference>
<accession>A0A495XDU1</accession>